<name>A0A840XEV8_9MICO</name>
<dbReference type="Pfam" id="PF07704">
    <property type="entry name" value="PSK_trans_fac"/>
    <property type="match status" value="1"/>
</dbReference>
<accession>A0A840XEV8</accession>
<dbReference type="RefSeq" id="WP_165879033.1">
    <property type="nucleotide sequence ID" value="NZ_BAAANZ010000011.1"/>
</dbReference>
<protein>
    <submittedName>
        <fullName evidence="2">Uncharacterized protein</fullName>
    </submittedName>
</protein>
<organism evidence="2 3">
    <name type="scientific">Microcella frigidaquae</name>
    <dbReference type="NCBI Taxonomy" id="424758"/>
    <lineage>
        <taxon>Bacteria</taxon>
        <taxon>Bacillati</taxon>
        <taxon>Actinomycetota</taxon>
        <taxon>Actinomycetes</taxon>
        <taxon>Micrococcales</taxon>
        <taxon>Microbacteriaceae</taxon>
        <taxon>Microcella</taxon>
    </lineage>
</organism>
<reference evidence="2 3" key="1">
    <citation type="submission" date="2020-08" db="EMBL/GenBank/DDBJ databases">
        <title>Sequencing the genomes of 1000 actinobacteria strains.</title>
        <authorList>
            <person name="Klenk H.-P."/>
        </authorList>
    </citation>
    <scope>NUCLEOTIDE SEQUENCE [LARGE SCALE GENOMIC DNA]</scope>
    <source>
        <strain evidence="2 3">DSM 23889</strain>
    </source>
</reference>
<dbReference type="InterPro" id="IPR011660">
    <property type="entry name" value="VapB-like"/>
</dbReference>
<dbReference type="EMBL" id="JACHBS010000001">
    <property type="protein sequence ID" value="MBB5617032.1"/>
    <property type="molecule type" value="Genomic_DNA"/>
</dbReference>
<proteinExistence type="predicted"/>
<dbReference type="Proteomes" id="UP000552883">
    <property type="component" value="Unassembled WGS sequence"/>
</dbReference>
<evidence type="ECO:0000256" key="1">
    <source>
        <dbReference type="ARBA" id="ARBA00022649"/>
    </source>
</evidence>
<keyword evidence="1" id="KW-1277">Toxin-antitoxin system</keyword>
<comment type="caution">
    <text evidence="2">The sequence shown here is derived from an EMBL/GenBank/DDBJ whole genome shotgun (WGS) entry which is preliminary data.</text>
</comment>
<evidence type="ECO:0000313" key="3">
    <source>
        <dbReference type="Proteomes" id="UP000552883"/>
    </source>
</evidence>
<sequence>MGLNIKDDETVALVTELARQLGTTKTGAIRELARQRLAELDAQRDDDLQAEIAETTAWLEENIWPKTRNLRPLTREEEDMLLGHDEMFAS</sequence>
<dbReference type="AlphaFoldDB" id="A0A840XEV8"/>
<gene>
    <name evidence="2" type="ORF">BJ959_000528</name>
</gene>
<evidence type="ECO:0000313" key="2">
    <source>
        <dbReference type="EMBL" id="MBB5617032.1"/>
    </source>
</evidence>
<keyword evidence="3" id="KW-1185">Reference proteome</keyword>